<proteinExistence type="predicted"/>
<gene>
    <name evidence="1 3" type="ORF">P152DRAFT_367210</name>
</gene>
<dbReference type="AlphaFoldDB" id="A0A6G1FVM4"/>
<dbReference type="OrthoDB" id="9930022at2759"/>
<dbReference type="Proteomes" id="UP000504638">
    <property type="component" value="Unplaced"/>
</dbReference>
<accession>A0A6G1FVM4</accession>
<reference evidence="1 3" key="1">
    <citation type="submission" date="2020-01" db="EMBL/GenBank/DDBJ databases">
        <authorList>
            <consortium name="DOE Joint Genome Institute"/>
            <person name="Haridas S."/>
            <person name="Albert R."/>
            <person name="Binder M."/>
            <person name="Bloem J."/>
            <person name="Labutti K."/>
            <person name="Salamov A."/>
            <person name="Andreopoulos B."/>
            <person name="Baker S.E."/>
            <person name="Barry K."/>
            <person name="Bills G."/>
            <person name="Bluhm B.H."/>
            <person name="Cannon C."/>
            <person name="Castanera R."/>
            <person name="Culley D.E."/>
            <person name="Daum C."/>
            <person name="Ezra D."/>
            <person name="Gonzalez J.B."/>
            <person name="Henrissat B."/>
            <person name="Kuo A."/>
            <person name="Liang C."/>
            <person name="Lipzen A."/>
            <person name="Lutzoni F."/>
            <person name="Magnuson J."/>
            <person name="Mondo S."/>
            <person name="Nolan M."/>
            <person name="Ohm R."/>
            <person name="Pangilinan J."/>
            <person name="Park H.-J."/>
            <person name="Ramirez L."/>
            <person name="Alfaro M."/>
            <person name="Sun H."/>
            <person name="Tritt A."/>
            <person name="Yoshinaga Y."/>
            <person name="Zwiers L.-H."/>
            <person name="Turgeon B.G."/>
            <person name="Goodwin S.B."/>
            <person name="Spatafora J.W."/>
            <person name="Crous P.W."/>
            <person name="Grigoriev I.V."/>
        </authorList>
    </citation>
    <scope>NUCLEOTIDE SEQUENCE</scope>
    <source>
        <strain evidence="1 3">CBS 781.70</strain>
    </source>
</reference>
<sequence length="266" mass="29939">SIPNFLGNLGEIQPVSGNTKSWQWVIDQLKSYPQTFAQNAETPFIHKELYLNQSPAPIRAAFGICAAHIFVNDGNKSMLNRTLNAEVTELLRPALDETILQALARMQALVLYQIIRMLYGDLEQRISAEQQENSIAASGLQLLRRADWELQGEQPTWKNWILAESIRRTVMVAFMSYAVYSLFKHGICPEFPTLSMLPVSTKANLWGSPGVGVQHHILDKTMKYHEYTDNWCAFPQLDPAPFEKMLLVACKGLDQIEALTFAGTIG</sequence>
<feature type="non-terminal residue" evidence="1">
    <location>
        <position position="266"/>
    </location>
</feature>
<name>A0A6G1FVM4_9PEZI</name>
<feature type="non-terminal residue" evidence="1">
    <location>
        <position position="1"/>
    </location>
</feature>
<reference evidence="3" key="3">
    <citation type="submission" date="2025-04" db="UniProtKB">
        <authorList>
            <consortium name="RefSeq"/>
        </authorList>
    </citation>
    <scope>IDENTIFICATION</scope>
    <source>
        <strain evidence="3">CBS 781.70</strain>
    </source>
</reference>
<evidence type="ECO:0008006" key="4">
    <source>
        <dbReference type="Google" id="ProtNLM"/>
    </source>
</evidence>
<reference evidence="3" key="2">
    <citation type="submission" date="2020-04" db="EMBL/GenBank/DDBJ databases">
        <authorList>
            <consortium name="NCBI Genome Project"/>
        </authorList>
    </citation>
    <scope>NUCLEOTIDE SEQUENCE</scope>
    <source>
        <strain evidence="3">CBS 781.70</strain>
    </source>
</reference>
<dbReference type="RefSeq" id="XP_033531454.1">
    <property type="nucleotide sequence ID" value="XM_033675446.1"/>
</dbReference>
<protein>
    <recommendedName>
        <fullName evidence="4">Transcription factor domain-containing protein</fullName>
    </recommendedName>
</protein>
<organism evidence="1">
    <name type="scientific">Eremomyces bilateralis CBS 781.70</name>
    <dbReference type="NCBI Taxonomy" id="1392243"/>
    <lineage>
        <taxon>Eukaryota</taxon>
        <taxon>Fungi</taxon>
        <taxon>Dikarya</taxon>
        <taxon>Ascomycota</taxon>
        <taxon>Pezizomycotina</taxon>
        <taxon>Dothideomycetes</taxon>
        <taxon>Dothideomycetes incertae sedis</taxon>
        <taxon>Eremomycetales</taxon>
        <taxon>Eremomycetaceae</taxon>
        <taxon>Eremomyces</taxon>
    </lineage>
</organism>
<dbReference type="GeneID" id="54416016"/>
<keyword evidence="2" id="KW-1185">Reference proteome</keyword>
<dbReference type="EMBL" id="ML975170">
    <property type="protein sequence ID" value="KAF1809823.1"/>
    <property type="molecule type" value="Genomic_DNA"/>
</dbReference>
<evidence type="ECO:0000313" key="2">
    <source>
        <dbReference type="Proteomes" id="UP000504638"/>
    </source>
</evidence>
<evidence type="ECO:0000313" key="3">
    <source>
        <dbReference type="RefSeq" id="XP_033531454.1"/>
    </source>
</evidence>
<evidence type="ECO:0000313" key="1">
    <source>
        <dbReference type="EMBL" id="KAF1809823.1"/>
    </source>
</evidence>